<accession>A0A8J7MWH8</accession>
<dbReference type="Pfam" id="PF02690">
    <property type="entry name" value="Na_Pi_cotrans"/>
    <property type="match status" value="1"/>
</dbReference>
<feature type="transmembrane region" description="Helical" evidence="6">
    <location>
        <begin position="79"/>
        <end position="101"/>
    </location>
</feature>
<feature type="transmembrane region" description="Helical" evidence="6">
    <location>
        <begin position="242"/>
        <end position="262"/>
    </location>
</feature>
<gene>
    <name evidence="7" type="ORF">JI744_18680</name>
</gene>
<feature type="transmembrane region" description="Helical" evidence="6">
    <location>
        <begin position="6"/>
        <end position="27"/>
    </location>
</feature>
<keyword evidence="5 6" id="KW-0472">Membrane</keyword>
<comment type="subcellular location">
    <subcellularLocation>
        <location evidence="1">Cell membrane</location>
        <topology evidence="1">Multi-pass membrane protein</topology>
    </subcellularLocation>
</comment>
<keyword evidence="8" id="KW-1185">Reference proteome</keyword>
<organism evidence="7 8">
    <name type="scientific">Fuscibacter oryzae</name>
    <dbReference type="NCBI Taxonomy" id="2803939"/>
    <lineage>
        <taxon>Bacteria</taxon>
        <taxon>Pseudomonadati</taxon>
        <taxon>Pseudomonadota</taxon>
        <taxon>Alphaproteobacteria</taxon>
        <taxon>Rhodobacterales</taxon>
        <taxon>Paracoccaceae</taxon>
        <taxon>Fuscibacter</taxon>
    </lineage>
</organism>
<dbReference type="GO" id="GO:0044341">
    <property type="term" value="P:sodium-dependent phosphate transport"/>
    <property type="evidence" value="ECO:0007669"/>
    <property type="project" value="InterPro"/>
</dbReference>
<keyword evidence="2" id="KW-1003">Cell membrane</keyword>
<dbReference type="GO" id="GO:0005436">
    <property type="term" value="F:sodium:phosphate symporter activity"/>
    <property type="evidence" value="ECO:0007669"/>
    <property type="project" value="InterPro"/>
</dbReference>
<feature type="transmembrane region" description="Helical" evidence="6">
    <location>
        <begin position="48"/>
        <end position="73"/>
    </location>
</feature>
<dbReference type="AlphaFoldDB" id="A0A8J7MWH8"/>
<evidence type="ECO:0000313" key="8">
    <source>
        <dbReference type="Proteomes" id="UP000619033"/>
    </source>
</evidence>
<dbReference type="PANTHER" id="PTHR10010">
    <property type="entry name" value="SOLUTE CARRIER FAMILY 34 SODIUM PHOSPHATE , MEMBER 2-RELATED"/>
    <property type="match status" value="1"/>
</dbReference>
<dbReference type="RefSeq" id="WP_202662698.1">
    <property type="nucleotide sequence ID" value="NZ_JAESVP010000015.1"/>
</dbReference>
<evidence type="ECO:0000256" key="5">
    <source>
        <dbReference type="ARBA" id="ARBA00023136"/>
    </source>
</evidence>
<proteinExistence type="predicted"/>
<keyword evidence="3 6" id="KW-0812">Transmembrane</keyword>
<evidence type="ECO:0000256" key="6">
    <source>
        <dbReference type="SAM" id="Phobius"/>
    </source>
</evidence>
<evidence type="ECO:0000256" key="4">
    <source>
        <dbReference type="ARBA" id="ARBA00022989"/>
    </source>
</evidence>
<dbReference type="GO" id="GO:0005886">
    <property type="term" value="C:plasma membrane"/>
    <property type="evidence" value="ECO:0007669"/>
    <property type="project" value="UniProtKB-SubCell"/>
</dbReference>
<dbReference type="Proteomes" id="UP000619033">
    <property type="component" value="Unassembled WGS sequence"/>
</dbReference>
<name>A0A8J7MWH8_9RHOB</name>
<dbReference type="InterPro" id="IPR003841">
    <property type="entry name" value="Na/Pi_transpt"/>
</dbReference>
<dbReference type="PANTHER" id="PTHR10010:SF46">
    <property type="entry name" value="SODIUM-DEPENDENT PHOSPHATE TRANSPORT PROTEIN 2B"/>
    <property type="match status" value="1"/>
</dbReference>
<feature type="transmembrane region" description="Helical" evidence="6">
    <location>
        <begin position="274"/>
        <end position="296"/>
    </location>
</feature>
<comment type="caution">
    <text evidence="7">The sequence shown here is derived from an EMBL/GenBank/DDBJ whole genome shotgun (WGS) entry which is preliminary data.</text>
</comment>
<keyword evidence="4 6" id="KW-1133">Transmembrane helix</keyword>
<evidence type="ECO:0000256" key="1">
    <source>
        <dbReference type="ARBA" id="ARBA00004651"/>
    </source>
</evidence>
<evidence type="ECO:0000256" key="2">
    <source>
        <dbReference type="ARBA" id="ARBA00022475"/>
    </source>
</evidence>
<sequence length="500" mass="51380">MVQGWIGVLGGIGLFLFGMGVVTAALADLAGPQLRHLLGRATATPLRGALTGAVAATALQSTTAVLVMTIGFVSAGVLGFPQTIGVIAGASLGSTVGGWVITLMGLKLGLGTVAMPVLAGAALVALVSHERGGRLARLVAGLSLLFIGLQVMQGALSGGGMISAADLPQATGLVGAVLLLLIGAVVAMVIQSSNTGLALVMAMLGAGTLTLDQAAILVVGLNIGGPAAGMLAAATGGREGRMTALASVIMHAATGLVLFAAVPLLRLLPSGMDAQVALVVWDTVFNCAMGVLFLPWPHRFAALVQRIVPERSGTTRLDSALLADPGTALSAALDAASDLRCGLAGQFQAHLAGHPAAPDPSAALRALEDWLGQIRIPQGDGQRQCRTALYHLTDHLSRLAARLQEKDRLDLIRDDPGLARIARILAHGLASGRSRRGTEQAVIARAHRLRHDTLESEAAGNLPADQVFARTDALRWLERVADHAERITRHEAVARQALNG</sequence>
<evidence type="ECO:0000256" key="3">
    <source>
        <dbReference type="ARBA" id="ARBA00022692"/>
    </source>
</evidence>
<feature type="transmembrane region" description="Helical" evidence="6">
    <location>
        <begin position="135"/>
        <end position="158"/>
    </location>
</feature>
<dbReference type="EMBL" id="JAESVP010000015">
    <property type="protein sequence ID" value="MBL4930130.1"/>
    <property type="molecule type" value="Genomic_DNA"/>
</dbReference>
<evidence type="ECO:0000313" key="7">
    <source>
        <dbReference type="EMBL" id="MBL4930130.1"/>
    </source>
</evidence>
<feature type="transmembrane region" description="Helical" evidence="6">
    <location>
        <begin position="108"/>
        <end position="129"/>
    </location>
</feature>
<reference evidence="7" key="1">
    <citation type="submission" date="2021-01" db="EMBL/GenBank/DDBJ databases">
        <title>Genome seq and assembly of Tabrizicola sp. KVB23.</title>
        <authorList>
            <person name="Chhetri G."/>
        </authorList>
    </citation>
    <scope>NUCLEOTIDE SEQUENCE</scope>
    <source>
        <strain evidence="7">KVB23</strain>
    </source>
</reference>
<protein>
    <submittedName>
        <fullName evidence="7">Na/Pi cotransporter family protein</fullName>
    </submittedName>
</protein>
<dbReference type="NCBIfam" id="NF037997">
    <property type="entry name" value="Na_Pi_symport"/>
    <property type="match status" value="1"/>
</dbReference>
<feature type="transmembrane region" description="Helical" evidence="6">
    <location>
        <begin position="170"/>
        <end position="190"/>
    </location>
</feature>